<dbReference type="Gene3D" id="3.40.50.1820">
    <property type="entry name" value="alpha/beta hydrolase"/>
    <property type="match status" value="1"/>
</dbReference>
<dbReference type="Pfam" id="PF07859">
    <property type="entry name" value="Abhydrolase_3"/>
    <property type="match status" value="1"/>
</dbReference>
<evidence type="ECO:0000259" key="2">
    <source>
        <dbReference type="Pfam" id="PF07859"/>
    </source>
</evidence>
<sequence length="212" mass="23488">MRQSVLSNARDTYMVDYRIAPRYPYPAALDDAFTAYQSLLKGGCDPKSIIVFGDSAGGNLALALSLKLKDEKLPQPGLLILDSPWTTMETISPSRQGSVKKDLILGEINPNMFYEINHPSYAKGAKLDDPYLSPLYGDLTGLPPMLIQTGGYEVFLDEGMKLAEKAASDDVKVTLTVYPYMSHDFPFCVPEIQDSVDAFEEMQSFINLNMKP</sequence>
<dbReference type="PANTHER" id="PTHR48081:SF8">
    <property type="entry name" value="ALPHA_BETA HYDROLASE FOLD-3 DOMAIN-CONTAINING PROTEIN-RELATED"/>
    <property type="match status" value="1"/>
</dbReference>
<proteinExistence type="predicted"/>
<dbReference type="OrthoDB" id="9815425at2"/>
<dbReference type="InterPro" id="IPR050300">
    <property type="entry name" value="GDXG_lipolytic_enzyme"/>
</dbReference>
<dbReference type="GeneID" id="92715655"/>
<dbReference type="AlphaFoldDB" id="A0A8E4BRG1"/>
<reference evidence="4" key="1">
    <citation type="submission" date="2019-05" db="EMBL/GenBank/DDBJ databases">
        <title>Complete genome sequencing of Dialister sp. strain 5BBH33.</title>
        <authorList>
            <person name="Sakamoto M."/>
            <person name="Murakami T."/>
            <person name="Mori H."/>
        </authorList>
    </citation>
    <scope>NUCLEOTIDE SEQUENCE [LARGE SCALE GENOMIC DNA]</scope>
    <source>
        <strain evidence="4">5BBH33</strain>
    </source>
</reference>
<dbReference type="InterPro" id="IPR029058">
    <property type="entry name" value="AB_hydrolase_fold"/>
</dbReference>
<accession>A0A8E4BRG1</accession>
<keyword evidence="4" id="KW-1185">Reference proteome</keyword>
<feature type="domain" description="Alpha/beta hydrolase fold-3" evidence="2">
    <location>
        <begin position="12"/>
        <end position="185"/>
    </location>
</feature>
<dbReference type="Proteomes" id="UP000320585">
    <property type="component" value="Chromosome"/>
</dbReference>
<dbReference type="InterPro" id="IPR013094">
    <property type="entry name" value="AB_hydrolase_3"/>
</dbReference>
<evidence type="ECO:0000256" key="1">
    <source>
        <dbReference type="ARBA" id="ARBA00022801"/>
    </source>
</evidence>
<protein>
    <recommendedName>
        <fullName evidence="2">Alpha/beta hydrolase fold-3 domain-containing protein</fullName>
    </recommendedName>
</protein>
<dbReference type="RefSeq" id="WP_108849978.1">
    <property type="nucleotide sequence ID" value="NZ_AP019697.1"/>
</dbReference>
<dbReference type="PANTHER" id="PTHR48081">
    <property type="entry name" value="AB HYDROLASE SUPERFAMILY PROTEIN C4A8.06C"/>
    <property type="match status" value="1"/>
</dbReference>
<dbReference type="KEGG" id="dho:Dia5BBH33_04370"/>
<dbReference type="EMBL" id="AP019697">
    <property type="protein sequence ID" value="BBK24502.1"/>
    <property type="molecule type" value="Genomic_DNA"/>
</dbReference>
<evidence type="ECO:0000313" key="4">
    <source>
        <dbReference type="Proteomes" id="UP000320585"/>
    </source>
</evidence>
<dbReference type="SUPFAM" id="SSF53474">
    <property type="entry name" value="alpha/beta-Hydrolases"/>
    <property type="match status" value="1"/>
</dbReference>
<organism evidence="3 4">
    <name type="scientific">Dialister hominis</name>
    <dbReference type="NCBI Taxonomy" id="2582419"/>
    <lineage>
        <taxon>Bacteria</taxon>
        <taxon>Bacillati</taxon>
        <taxon>Bacillota</taxon>
        <taxon>Negativicutes</taxon>
        <taxon>Veillonellales</taxon>
        <taxon>Veillonellaceae</taxon>
        <taxon>Dialister</taxon>
    </lineage>
</organism>
<gene>
    <name evidence="3" type="ORF">Dia5BBH33_04370</name>
</gene>
<evidence type="ECO:0000313" key="3">
    <source>
        <dbReference type="EMBL" id="BBK24502.1"/>
    </source>
</evidence>
<keyword evidence="1" id="KW-0378">Hydrolase</keyword>
<dbReference type="GO" id="GO:0016787">
    <property type="term" value="F:hydrolase activity"/>
    <property type="evidence" value="ECO:0007669"/>
    <property type="project" value="UniProtKB-KW"/>
</dbReference>
<name>A0A8E4BRG1_9FIRM</name>